<feature type="signal peptide" evidence="1">
    <location>
        <begin position="1"/>
        <end position="25"/>
    </location>
</feature>
<dbReference type="Gramene" id="ORGLA05G0140000.1">
    <property type="protein sequence ID" value="ORGLA05G0140000.1"/>
    <property type="gene ID" value="ORGLA05G0140000"/>
</dbReference>
<keyword evidence="3" id="KW-1185">Reference proteome</keyword>
<dbReference type="GO" id="GO:0016799">
    <property type="term" value="F:hydrolase activity, hydrolyzing N-glycosyl compounds"/>
    <property type="evidence" value="ECO:0007669"/>
    <property type="project" value="InterPro"/>
</dbReference>
<evidence type="ECO:0008006" key="4">
    <source>
        <dbReference type="Google" id="ProtNLM"/>
    </source>
</evidence>
<reference evidence="2" key="1">
    <citation type="submission" date="2015-06" db="UniProtKB">
        <authorList>
            <consortium name="EnsemblPlants"/>
        </authorList>
    </citation>
    <scope>IDENTIFICATION</scope>
</reference>
<evidence type="ECO:0000256" key="1">
    <source>
        <dbReference type="SAM" id="SignalP"/>
    </source>
</evidence>
<dbReference type="PANTHER" id="PTHR46692">
    <property type="entry name" value="INOSINE-URIDINE PREFERRING NUCLEOSIDE HYDROLASE FAMILY PROTEIN"/>
    <property type="match status" value="1"/>
</dbReference>
<dbReference type="AlphaFoldDB" id="I1PVK2"/>
<sequence>MTPLRRAATAVLVVVLAVVVAAAAAAKPRRILVDTDMDTDDLFALLYLLKQNRSEFELKVSVVMLQPLRIPA</sequence>
<dbReference type="Proteomes" id="UP000007306">
    <property type="component" value="Chromosome 5"/>
</dbReference>
<evidence type="ECO:0000313" key="2">
    <source>
        <dbReference type="EnsemblPlants" id="ORGLA05G0140000.1"/>
    </source>
</evidence>
<evidence type="ECO:0000313" key="3">
    <source>
        <dbReference type="Proteomes" id="UP000007306"/>
    </source>
</evidence>
<dbReference type="PANTHER" id="PTHR46692:SF5">
    <property type="entry name" value="OS05G0406100 PROTEIN"/>
    <property type="match status" value="1"/>
</dbReference>
<dbReference type="InterPro" id="IPR036452">
    <property type="entry name" value="Ribo_hydro-like"/>
</dbReference>
<organism evidence="2 3">
    <name type="scientific">Oryza glaberrima</name>
    <name type="common">African rice</name>
    <dbReference type="NCBI Taxonomy" id="4538"/>
    <lineage>
        <taxon>Eukaryota</taxon>
        <taxon>Viridiplantae</taxon>
        <taxon>Streptophyta</taxon>
        <taxon>Embryophyta</taxon>
        <taxon>Tracheophyta</taxon>
        <taxon>Spermatophyta</taxon>
        <taxon>Magnoliopsida</taxon>
        <taxon>Liliopsida</taxon>
        <taxon>Poales</taxon>
        <taxon>Poaceae</taxon>
        <taxon>BOP clade</taxon>
        <taxon>Oryzoideae</taxon>
        <taxon>Oryzeae</taxon>
        <taxon>Oryzinae</taxon>
        <taxon>Oryza</taxon>
    </lineage>
</organism>
<dbReference type="HOGENOM" id="CLU_202104_0_0_1"/>
<name>I1PVK2_ORYGL</name>
<dbReference type="EnsemblPlants" id="ORGLA05G0140000.1">
    <property type="protein sequence ID" value="ORGLA05G0140000.1"/>
    <property type="gene ID" value="ORGLA05G0140000"/>
</dbReference>
<accession>I1PVK2</accession>
<dbReference type="OMA" id="TSRADSW"/>
<reference evidence="2 3" key="2">
    <citation type="submission" date="2018-04" db="EMBL/GenBank/DDBJ databases">
        <title>OglaRS2 (Oryza glaberrima Reference Sequence Version 2).</title>
        <authorList>
            <person name="Zhang J."/>
            <person name="Kudrna D."/>
            <person name="Lee S."/>
            <person name="Talag J."/>
            <person name="Rajasekar S."/>
            <person name="Wing R.A."/>
        </authorList>
    </citation>
    <scope>NUCLEOTIDE SEQUENCE [LARGE SCALE GENOMIC DNA]</scope>
    <source>
        <strain evidence="2 3">cv. IRGC 96717</strain>
    </source>
</reference>
<dbReference type="Gene3D" id="3.90.245.10">
    <property type="entry name" value="Ribonucleoside hydrolase-like"/>
    <property type="match status" value="1"/>
</dbReference>
<proteinExistence type="predicted"/>
<dbReference type="STRING" id="4538.I1PVK2"/>
<feature type="chain" id="PRO_5003649385" description="Inosine/uridine-preferring nucleoside hydrolase domain-containing protein" evidence="1">
    <location>
        <begin position="26"/>
        <end position="72"/>
    </location>
</feature>
<dbReference type="SUPFAM" id="SSF53590">
    <property type="entry name" value="Nucleoside hydrolase"/>
    <property type="match status" value="1"/>
</dbReference>
<protein>
    <recommendedName>
        <fullName evidence="4">Inosine/uridine-preferring nucleoside hydrolase domain-containing protein</fullName>
    </recommendedName>
</protein>
<keyword evidence="1" id="KW-0732">Signal</keyword>